<keyword evidence="4" id="KW-1185">Reference proteome</keyword>
<keyword evidence="1" id="KW-0963">Cytoplasm</keyword>
<keyword evidence="2" id="KW-0175">Coiled coil</keyword>
<feature type="coiled-coil region" evidence="2">
    <location>
        <begin position="159"/>
        <end position="193"/>
    </location>
</feature>
<dbReference type="PANTHER" id="PTHR38693">
    <property type="entry name" value="UBIQUINONE BIOSYNTHESIS PROTEIN UBIJ"/>
    <property type="match status" value="1"/>
</dbReference>
<comment type="function">
    <text evidence="1">Required for ubiquinone (coenzyme Q) biosynthesis. Binds hydrophobic ubiquinone biosynthetic intermediates via its SCP2 domain and is essential for the stability of the Ubi complex. May constitute a docking platform where Ubi enzymes assemble and access their SCP2-bound polyprenyl substrates.</text>
</comment>
<organism evidence="3 4">
    <name type="scientific">Parachitinimonas caeni</name>
    <dbReference type="NCBI Taxonomy" id="3031301"/>
    <lineage>
        <taxon>Bacteria</taxon>
        <taxon>Pseudomonadati</taxon>
        <taxon>Pseudomonadota</taxon>
        <taxon>Betaproteobacteria</taxon>
        <taxon>Neisseriales</taxon>
        <taxon>Chitinibacteraceae</taxon>
        <taxon>Parachitinimonas</taxon>
    </lineage>
</organism>
<dbReference type="PANTHER" id="PTHR38693:SF1">
    <property type="entry name" value="UBIQUINONE BIOSYNTHESIS ACCESSORY FACTOR UBIJ"/>
    <property type="match status" value="1"/>
</dbReference>
<reference evidence="3" key="1">
    <citation type="submission" date="2023-03" db="EMBL/GenBank/DDBJ databases">
        <title>Chitinimonas shenzhenensis gen. nov., sp. nov., a novel member of family Burkholderiaceae isolated from activated sludge collected in Shen Zhen, China.</title>
        <authorList>
            <person name="Wang X."/>
        </authorList>
    </citation>
    <scope>NUCLEOTIDE SEQUENCE</scope>
    <source>
        <strain evidence="3">DQS-5</strain>
    </source>
</reference>
<comment type="similarity">
    <text evidence="1">Belongs to the UbiJ family.</text>
</comment>
<evidence type="ECO:0000313" key="3">
    <source>
        <dbReference type="EMBL" id="MDK2124891.1"/>
    </source>
</evidence>
<evidence type="ECO:0000256" key="2">
    <source>
        <dbReference type="SAM" id="Coils"/>
    </source>
</evidence>
<evidence type="ECO:0000313" key="4">
    <source>
        <dbReference type="Proteomes" id="UP001172778"/>
    </source>
</evidence>
<gene>
    <name evidence="1" type="primary">ubiJ</name>
    <name evidence="3" type="ORF">PZA18_12625</name>
</gene>
<accession>A0ABT7DXU8</accession>
<comment type="caution">
    <text evidence="3">The sequence shown here is derived from an EMBL/GenBank/DDBJ whole genome shotgun (WGS) entry which is preliminary data.</text>
</comment>
<comment type="subcellular location">
    <subcellularLocation>
        <location evidence="1">Cytoplasm</location>
    </subcellularLocation>
</comment>
<sequence>MFRIAPLRHLLAQNAHLRADLARHAGKTACIVVLPFRVSFKIEADGQISDNASASPDATLTISPFLLPRLALKDPTARQAIGFAGDLPFATELGQVIASLEWDAEQDLSRVVGDVAAHRLAQTARDAVGDPGRLVRNLADSASEYWSEEARLLVRRPTAEQLFGGIESLRDDVARLEKRLEALESPEKTLEKNLDHADQHAG</sequence>
<dbReference type="Proteomes" id="UP001172778">
    <property type="component" value="Unassembled WGS sequence"/>
</dbReference>
<dbReference type="RefSeq" id="WP_284101203.1">
    <property type="nucleotide sequence ID" value="NZ_JARRAF010000013.1"/>
</dbReference>
<protein>
    <recommendedName>
        <fullName evidence="1">Ubiquinone biosynthesis accessory factor UbiJ</fullName>
    </recommendedName>
</protein>
<evidence type="ECO:0000256" key="1">
    <source>
        <dbReference type="HAMAP-Rule" id="MF_02215"/>
    </source>
</evidence>
<proteinExistence type="inferred from homology"/>
<dbReference type="EMBL" id="JARRAF010000013">
    <property type="protein sequence ID" value="MDK2124891.1"/>
    <property type="molecule type" value="Genomic_DNA"/>
</dbReference>
<dbReference type="HAMAP" id="MF_02215">
    <property type="entry name" value="UbiJ"/>
    <property type="match status" value="1"/>
</dbReference>
<keyword evidence="1" id="KW-0831">Ubiquinone biosynthesis</keyword>
<name>A0ABT7DXU8_9NEIS</name>
<comment type="pathway">
    <text evidence="1">Cofactor biosynthesis; ubiquinone biosynthesis.</text>
</comment>
<dbReference type="InterPro" id="IPR038989">
    <property type="entry name" value="UbiJ"/>
</dbReference>